<evidence type="ECO:0000256" key="4">
    <source>
        <dbReference type="PROSITE-ProRule" id="PRU00024"/>
    </source>
</evidence>
<dbReference type="InterPro" id="IPR027370">
    <property type="entry name" value="Znf-RING_euk"/>
</dbReference>
<dbReference type="SUPFAM" id="SSF57845">
    <property type="entry name" value="B-box zinc-binding domain"/>
    <property type="match status" value="1"/>
</dbReference>
<comment type="caution">
    <text evidence="7">The sequence shown here is derived from an EMBL/GenBank/DDBJ whole genome shotgun (WGS) entry which is preliminary data.</text>
</comment>
<keyword evidence="1" id="KW-0479">Metal-binding</keyword>
<feature type="domain" description="RING-type" evidence="5">
    <location>
        <begin position="14"/>
        <end position="61"/>
    </location>
</feature>
<dbReference type="InterPro" id="IPR017907">
    <property type="entry name" value="Znf_RING_CS"/>
</dbReference>
<dbReference type="PANTHER" id="PTHR25462:SF296">
    <property type="entry name" value="MEIOTIC P26, ISOFORM F"/>
    <property type="match status" value="1"/>
</dbReference>
<dbReference type="PANTHER" id="PTHR25462">
    <property type="entry name" value="BONUS, ISOFORM C-RELATED"/>
    <property type="match status" value="1"/>
</dbReference>
<gene>
    <name evidence="7" type="ORF">ACJMK2_016344</name>
</gene>
<dbReference type="PROSITE" id="PS00518">
    <property type="entry name" value="ZF_RING_1"/>
    <property type="match status" value="1"/>
</dbReference>
<dbReference type="InterPro" id="IPR047153">
    <property type="entry name" value="TRIM45/56/19-like"/>
</dbReference>
<dbReference type="InterPro" id="IPR000315">
    <property type="entry name" value="Znf_B-box"/>
</dbReference>
<dbReference type="PROSITE" id="PS50089">
    <property type="entry name" value="ZF_RING_2"/>
    <property type="match status" value="1"/>
</dbReference>
<proteinExistence type="predicted"/>
<accession>A0ABD3UTB0</accession>
<dbReference type="GO" id="GO:0008270">
    <property type="term" value="F:zinc ion binding"/>
    <property type="evidence" value="ECO:0007669"/>
    <property type="project" value="UniProtKB-KW"/>
</dbReference>
<reference evidence="7 8" key="1">
    <citation type="submission" date="2024-11" db="EMBL/GenBank/DDBJ databases">
        <title>Chromosome-level genome assembly of the freshwater bivalve Anodonta woodiana.</title>
        <authorList>
            <person name="Chen X."/>
        </authorList>
    </citation>
    <scope>NUCLEOTIDE SEQUENCE [LARGE SCALE GENOMIC DNA]</scope>
    <source>
        <strain evidence="7">MN2024</strain>
        <tissue evidence="7">Gills</tissue>
    </source>
</reference>
<dbReference type="SMART" id="SM00184">
    <property type="entry name" value="RING"/>
    <property type="match status" value="1"/>
</dbReference>
<evidence type="ECO:0000256" key="2">
    <source>
        <dbReference type="ARBA" id="ARBA00022771"/>
    </source>
</evidence>
<dbReference type="Gene3D" id="3.30.160.60">
    <property type="entry name" value="Classic Zinc Finger"/>
    <property type="match status" value="1"/>
</dbReference>
<dbReference type="InterPro" id="IPR001841">
    <property type="entry name" value="Znf_RING"/>
</dbReference>
<evidence type="ECO:0000313" key="8">
    <source>
        <dbReference type="Proteomes" id="UP001634394"/>
    </source>
</evidence>
<name>A0ABD3UTB0_SINWO</name>
<evidence type="ECO:0000259" key="6">
    <source>
        <dbReference type="PROSITE" id="PS50119"/>
    </source>
</evidence>
<evidence type="ECO:0000256" key="1">
    <source>
        <dbReference type="ARBA" id="ARBA00022723"/>
    </source>
</evidence>
<dbReference type="Gene3D" id="3.30.40.10">
    <property type="entry name" value="Zinc/RING finger domain, C3HC4 (zinc finger)"/>
    <property type="match status" value="1"/>
</dbReference>
<dbReference type="InterPro" id="IPR013083">
    <property type="entry name" value="Znf_RING/FYVE/PHD"/>
</dbReference>
<dbReference type="EMBL" id="JBJQND010000015">
    <property type="protein sequence ID" value="KAL3852726.1"/>
    <property type="molecule type" value="Genomic_DNA"/>
</dbReference>
<keyword evidence="2 4" id="KW-0863">Zinc-finger</keyword>
<dbReference type="PROSITE" id="PS50119">
    <property type="entry name" value="ZF_BBOX"/>
    <property type="match status" value="1"/>
</dbReference>
<dbReference type="CDD" id="cd19776">
    <property type="entry name" value="Bbox2_TRIM25_C-IV"/>
    <property type="match status" value="1"/>
</dbReference>
<dbReference type="AlphaFoldDB" id="A0ABD3UTB0"/>
<evidence type="ECO:0000259" key="5">
    <source>
        <dbReference type="PROSITE" id="PS50089"/>
    </source>
</evidence>
<keyword evidence="8" id="KW-1185">Reference proteome</keyword>
<dbReference type="Pfam" id="PF13445">
    <property type="entry name" value="zf-RING_UBOX"/>
    <property type="match status" value="1"/>
</dbReference>
<dbReference type="Proteomes" id="UP001634394">
    <property type="component" value="Unassembled WGS sequence"/>
</dbReference>
<evidence type="ECO:0000313" key="7">
    <source>
        <dbReference type="EMBL" id="KAL3852726.1"/>
    </source>
</evidence>
<feature type="domain" description="B box-type" evidence="6">
    <location>
        <begin position="96"/>
        <end position="146"/>
    </location>
</feature>
<dbReference type="SUPFAM" id="SSF57850">
    <property type="entry name" value="RING/U-box"/>
    <property type="match status" value="1"/>
</dbReference>
<keyword evidence="3" id="KW-0862">Zinc</keyword>
<evidence type="ECO:0000256" key="3">
    <source>
        <dbReference type="ARBA" id="ARBA00022833"/>
    </source>
</evidence>
<organism evidence="7 8">
    <name type="scientific">Sinanodonta woodiana</name>
    <name type="common">Chinese pond mussel</name>
    <name type="synonym">Anodonta woodiana</name>
    <dbReference type="NCBI Taxonomy" id="1069815"/>
    <lineage>
        <taxon>Eukaryota</taxon>
        <taxon>Metazoa</taxon>
        <taxon>Spiralia</taxon>
        <taxon>Lophotrochozoa</taxon>
        <taxon>Mollusca</taxon>
        <taxon>Bivalvia</taxon>
        <taxon>Autobranchia</taxon>
        <taxon>Heteroconchia</taxon>
        <taxon>Palaeoheterodonta</taxon>
        <taxon>Unionida</taxon>
        <taxon>Unionoidea</taxon>
        <taxon>Unionidae</taxon>
        <taxon>Unioninae</taxon>
        <taxon>Sinanodonta</taxon>
    </lineage>
</organism>
<protein>
    <submittedName>
        <fullName evidence="7">Uncharacterized protein</fullName>
    </submittedName>
</protein>
<sequence length="418" mass="47751">MSKSLPQNKTRTKCPMCLQSLISPKVLHCLHTFCELCVSLSMSKEKRGEEFVGMFTCPLCQCITSSMLTDETQELWASHLPNLSAVVARDETSVALDDIYCHPCKLDGKSENPIAHCITCPEYLCETCVQYHKRFKISMDHTVIPLIPKNGRKEDPAVEYLSRCMIHGKSFKYYCHAHQFLCCSKCVIVQHRGCSGLECIESVLDDYLKGDLKTVLQKQLDTLSENFRLIRDHDKNSIQLIRNQSEEMKMSFNVWKEKLVQTVNDLQQPVLDSLDKNQKDTEEEISERLKECRSAIVALETSTLMVQAIRSTADKTRAFIVFKKLSQQVDSYVSKLDSIYAKLGEFNLEFLPNKNMNILRDPESLGKTVETTINMRLSGDLLELDSFPIQRNTHVDKEGCTISGIQNSEFATLKHFYM</sequence>